<dbReference type="Proteomes" id="UP001499993">
    <property type="component" value="Unassembled WGS sequence"/>
</dbReference>
<evidence type="ECO:0000313" key="2">
    <source>
        <dbReference type="EMBL" id="GAA4954322.1"/>
    </source>
</evidence>
<keyword evidence="3" id="KW-1185">Reference proteome</keyword>
<dbReference type="EMBL" id="BAABIK010000032">
    <property type="protein sequence ID" value="GAA4954322.1"/>
    <property type="molecule type" value="Genomic_DNA"/>
</dbReference>
<proteinExistence type="predicted"/>
<organism evidence="2 3">
    <name type="scientific">Streptomonospora halophila</name>
    <dbReference type="NCBI Taxonomy" id="427369"/>
    <lineage>
        <taxon>Bacteria</taxon>
        <taxon>Bacillati</taxon>
        <taxon>Actinomycetota</taxon>
        <taxon>Actinomycetes</taxon>
        <taxon>Streptosporangiales</taxon>
        <taxon>Nocardiopsidaceae</taxon>
        <taxon>Streptomonospora</taxon>
    </lineage>
</organism>
<sequence length="102" mass="10960">MPESLPRGDRTEIRGCAKDGKAAATARAAGARGLWQGEGMDDMRDALLAKYDAACTTTCHYCPCPLPPETVRCRLCGRLQERGGAPPAQSRENTQEQAPART</sequence>
<evidence type="ECO:0000313" key="3">
    <source>
        <dbReference type="Proteomes" id="UP001499993"/>
    </source>
</evidence>
<feature type="region of interest" description="Disordered" evidence="1">
    <location>
        <begin position="81"/>
        <end position="102"/>
    </location>
</feature>
<accession>A0ABP9GW07</accession>
<reference evidence="3" key="1">
    <citation type="journal article" date="2019" name="Int. J. Syst. Evol. Microbiol.">
        <title>The Global Catalogue of Microorganisms (GCM) 10K type strain sequencing project: providing services to taxonomists for standard genome sequencing and annotation.</title>
        <authorList>
            <consortium name="The Broad Institute Genomics Platform"/>
            <consortium name="The Broad Institute Genome Sequencing Center for Infectious Disease"/>
            <person name="Wu L."/>
            <person name="Ma J."/>
        </authorList>
    </citation>
    <scope>NUCLEOTIDE SEQUENCE [LARGE SCALE GENOMIC DNA]</scope>
    <source>
        <strain evidence="3">JCM 18123</strain>
    </source>
</reference>
<evidence type="ECO:0000256" key="1">
    <source>
        <dbReference type="SAM" id="MobiDB-lite"/>
    </source>
</evidence>
<gene>
    <name evidence="2" type="ORF">GCM10023224_44640</name>
</gene>
<comment type="caution">
    <text evidence="2">The sequence shown here is derived from an EMBL/GenBank/DDBJ whole genome shotgun (WGS) entry which is preliminary data.</text>
</comment>
<name>A0ABP9GW07_9ACTN</name>
<feature type="compositionally biased region" description="Polar residues" evidence="1">
    <location>
        <begin position="90"/>
        <end position="102"/>
    </location>
</feature>
<protein>
    <submittedName>
        <fullName evidence="2">Uncharacterized protein</fullName>
    </submittedName>
</protein>